<dbReference type="RefSeq" id="WP_382316990.1">
    <property type="nucleotide sequence ID" value="NZ_JBHUFD010000018.1"/>
</dbReference>
<evidence type="ECO:0000313" key="1">
    <source>
        <dbReference type="EMBL" id="MFD1874850.1"/>
    </source>
</evidence>
<reference evidence="2" key="1">
    <citation type="journal article" date="2019" name="Int. J. Syst. Evol. Microbiol.">
        <title>The Global Catalogue of Microorganisms (GCM) 10K type strain sequencing project: providing services to taxonomists for standard genome sequencing and annotation.</title>
        <authorList>
            <consortium name="The Broad Institute Genomics Platform"/>
            <consortium name="The Broad Institute Genome Sequencing Center for Infectious Disease"/>
            <person name="Wu L."/>
            <person name="Ma J."/>
        </authorList>
    </citation>
    <scope>NUCLEOTIDE SEQUENCE [LARGE SCALE GENOMIC DNA]</scope>
    <source>
        <strain evidence="2">CGMCC 1.15795</strain>
    </source>
</reference>
<name>A0ABW4QZA4_9BACT</name>
<evidence type="ECO:0000313" key="2">
    <source>
        <dbReference type="Proteomes" id="UP001597197"/>
    </source>
</evidence>
<protein>
    <submittedName>
        <fullName evidence="1">Uncharacterized protein</fullName>
    </submittedName>
</protein>
<keyword evidence="2" id="KW-1185">Reference proteome</keyword>
<dbReference type="EMBL" id="JBHUFD010000018">
    <property type="protein sequence ID" value="MFD1874850.1"/>
    <property type="molecule type" value="Genomic_DNA"/>
</dbReference>
<organism evidence="1 2">
    <name type="scientific">Hymenobacter bucti</name>
    <dbReference type="NCBI Taxonomy" id="1844114"/>
    <lineage>
        <taxon>Bacteria</taxon>
        <taxon>Pseudomonadati</taxon>
        <taxon>Bacteroidota</taxon>
        <taxon>Cytophagia</taxon>
        <taxon>Cytophagales</taxon>
        <taxon>Hymenobacteraceae</taxon>
        <taxon>Hymenobacter</taxon>
    </lineage>
</organism>
<gene>
    <name evidence="1" type="ORF">ACFSDX_20620</name>
</gene>
<proteinExistence type="predicted"/>
<dbReference type="Proteomes" id="UP001597197">
    <property type="component" value="Unassembled WGS sequence"/>
</dbReference>
<sequence length="99" mass="10427">MASPFPSVAGEPSVVVVRILDGNGGNVHLALTGPNGRKEQREFKAPGCLGTKGLLGNLQAASQGYQEVTEKLYKESYALKSTLLNPTANLTTLVFIKPG</sequence>
<comment type="caution">
    <text evidence="1">The sequence shown here is derived from an EMBL/GenBank/DDBJ whole genome shotgun (WGS) entry which is preliminary data.</text>
</comment>
<accession>A0ABW4QZA4</accession>